<keyword evidence="9" id="KW-1185">Reference proteome</keyword>
<evidence type="ECO:0000259" key="7">
    <source>
        <dbReference type="PROSITE" id="PS50928"/>
    </source>
</evidence>
<comment type="subcellular location">
    <subcellularLocation>
        <location evidence="1 5">Cell membrane</location>
        <topology evidence="1 5">Multi-pass membrane protein</topology>
    </subcellularLocation>
</comment>
<feature type="transmembrane region" description="Helical" evidence="5">
    <location>
        <begin position="847"/>
        <end position="871"/>
    </location>
</feature>
<dbReference type="EMBL" id="CP036298">
    <property type="protein sequence ID" value="QDV24906.1"/>
    <property type="molecule type" value="Genomic_DNA"/>
</dbReference>
<evidence type="ECO:0000256" key="1">
    <source>
        <dbReference type="ARBA" id="ARBA00004651"/>
    </source>
</evidence>
<dbReference type="KEGG" id="ahel:Q31a_32280"/>
<evidence type="ECO:0000313" key="9">
    <source>
        <dbReference type="Proteomes" id="UP000318017"/>
    </source>
</evidence>
<dbReference type="PROSITE" id="PS50928">
    <property type="entry name" value="ABC_TM1"/>
    <property type="match status" value="1"/>
</dbReference>
<dbReference type="PANTHER" id="PTHR43470:SF6">
    <property type="entry name" value="PHOSPHATE TRANSPORT SYSTEM PERMEASE PROTEIN PSTA"/>
    <property type="match status" value="1"/>
</dbReference>
<protein>
    <submittedName>
        <fullName evidence="8">Phosphate transport system permease protein PstA</fullName>
    </submittedName>
</protein>
<keyword evidence="5" id="KW-0813">Transport</keyword>
<evidence type="ECO:0000256" key="5">
    <source>
        <dbReference type="RuleBase" id="RU363032"/>
    </source>
</evidence>
<reference evidence="8 9" key="1">
    <citation type="submission" date="2019-02" db="EMBL/GenBank/DDBJ databases">
        <title>Deep-cultivation of Planctomycetes and their phenomic and genomic characterization uncovers novel biology.</title>
        <authorList>
            <person name="Wiegand S."/>
            <person name="Jogler M."/>
            <person name="Boedeker C."/>
            <person name="Pinto D."/>
            <person name="Vollmers J."/>
            <person name="Rivas-Marin E."/>
            <person name="Kohn T."/>
            <person name="Peeters S.H."/>
            <person name="Heuer A."/>
            <person name="Rast P."/>
            <person name="Oberbeckmann S."/>
            <person name="Bunk B."/>
            <person name="Jeske O."/>
            <person name="Meyerdierks A."/>
            <person name="Storesund J.E."/>
            <person name="Kallscheuer N."/>
            <person name="Luecker S."/>
            <person name="Lage O.M."/>
            <person name="Pohl T."/>
            <person name="Merkel B.J."/>
            <person name="Hornburger P."/>
            <person name="Mueller R.-W."/>
            <person name="Bruemmer F."/>
            <person name="Labrenz M."/>
            <person name="Spormann A.M."/>
            <person name="Op den Camp H."/>
            <person name="Overmann J."/>
            <person name="Amann R."/>
            <person name="Jetten M.S.M."/>
            <person name="Mascher T."/>
            <person name="Medema M.H."/>
            <person name="Devos D.P."/>
            <person name="Kaster A.-K."/>
            <person name="Ovreas L."/>
            <person name="Rohde M."/>
            <person name="Galperin M.Y."/>
            <person name="Jogler C."/>
        </authorList>
    </citation>
    <scope>NUCLEOTIDE SEQUENCE [LARGE SCALE GENOMIC DNA]</scope>
    <source>
        <strain evidence="8 9">Q31a</strain>
    </source>
</reference>
<evidence type="ECO:0000256" key="4">
    <source>
        <dbReference type="ARBA" id="ARBA00023136"/>
    </source>
</evidence>
<evidence type="ECO:0000313" key="8">
    <source>
        <dbReference type="EMBL" id="QDV24906.1"/>
    </source>
</evidence>
<evidence type="ECO:0000256" key="3">
    <source>
        <dbReference type="ARBA" id="ARBA00022989"/>
    </source>
</evidence>
<name>A0A518G8J6_9BACT</name>
<comment type="similarity">
    <text evidence="5">Belongs to the binding-protein-dependent transport system permease family.</text>
</comment>
<gene>
    <name evidence="8" type="primary">pstA_2</name>
    <name evidence="8" type="ORF">Q31a_32280</name>
</gene>
<feature type="transmembrane region" description="Helical" evidence="5">
    <location>
        <begin position="622"/>
        <end position="651"/>
    </location>
</feature>
<dbReference type="InterPro" id="IPR035906">
    <property type="entry name" value="MetI-like_sf"/>
</dbReference>
<feature type="transmembrane region" description="Helical" evidence="5">
    <location>
        <begin position="790"/>
        <end position="809"/>
    </location>
</feature>
<accession>A0A518G8J6</accession>
<dbReference type="CDD" id="cd06261">
    <property type="entry name" value="TM_PBP2"/>
    <property type="match status" value="1"/>
</dbReference>
<evidence type="ECO:0000256" key="2">
    <source>
        <dbReference type="ARBA" id="ARBA00022692"/>
    </source>
</evidence>
<dbReference type="GO" id="GO:0055085">
    <property type="term" value="P:transmembrane transport"/>
    <property type="evidence" value="ECO:0007669"/>
    <property type="project" value="InterPro"/>
</dbReference>
<evidence type="ECO:0000256" key="6">
    <source>
        <dbReference type="SAM" id="Coils"/>
    </source>
</evidence>
<dbReference type="SUPFAM" id="SSF161098">
    <property type="entry name" value="MetI-like"/>
    <property type="match status" value="2"/>
</dbReference>
<dbReference type="InterPro" id="IPR000515">
    <property type="entry name" value="MetI-like"/>
</dbReference>
<keyword evidence="4 5" id="KW-0472">Membrane</keyword>
<dbReference type="RefSeq" id="WP_231691210.1">
    <property type="nucleotide sequence ID" value="NZ_CP036298.1"/>
</dbReference>
<dbReference type="Gene3D" id="1.10.3720.10">
    <property type="entry name" value="MetI-like"/>
    <property type="match status" value="1"/>
</dbReference>
<keyword evidence="6" id="KW-0175">Coiled coil</keyword>
<dbReference type="Pfam" id="PF00528">
    <property type="entry name" value="BPD_transp_1"/>
    <property type="match status" value="1"/>
</dbReference>
<feature type="transmembrane region" description="Helical" evidence="5">
    <location>
        <begin position="42"/>
        <end position="65"/>
    </location>
</feature>
<organism evidence="8 9">
    <name type="scientific">Aureliella helgolandensis</name>
    <dbReference type="NCBI Taxonomy" id="2527968"/>
    <lineage>
        <taxon>Bacteria</taxon>
        <taxon>Pseudomonadati</taxon>
        <taxon>Planctomycetota</taxon>
        <taxon>Planctomycetia</taxon>
        <taxon>Pirellulales</taxon>
        <taxon>Pirellulaceae</taxon>
        <taxon>Aureliella</taxon>
    </lineage>
</organism>
<feature type="transmembrane region" description="Helical" evidence="5">
    <location>
        <begin position="911"/>
        <end position="937"/>
    </location>
</feature>
<feature type="transmembrane region" description="Helical" evidence="5">
    <location>
        <begin position="752"/>
        <end position="778"/>
    </location>
</feature>
<keyword evidence="2 5" id="KW-0812">Transmembrane</keyword>
<feature type="transmembrane region" description="Helical" evidence="5">
    <location>
        <begin position="710"/>
        <end position="732"/>
    </location>
</feature>
<dbReference type="AlphaFoldDB" id="A0A518G8J6"/>
<dbReference type="Proteomes" id="UP000318017">
    <property type="component" value="Chromosome"/>
</dbReference>
<feature type="domain" description="ABC transmembrane type-1" evidence="7">
    <location>
        <begin position="626"/>
        <end position="934"/>
    </location>
</feature>
<feature type="coiled-coil region" evidence="6">
    <location>
        <begin position="315"/>
        <end position="394"/>
    </location>
</feature>
<dbReference type="GO" id="GO:0005886">
    <property type="term" value="C:plasma membrane"/>
    <property type="evidence" value="ECO:0007669"/>
    <property type="project" value="UniProtKB-SubCell"/>
</dbReference>
<sequence>MSELRDTRASEQVKVLRARQRERHNSSLQSGYSLMARGEPQIWFTGGMLVVCIAMILGLLTLILVRGLPTFWPTPVNWLVLNDGTQEIGQWQSIRQVPTTVATPEPSSGSSLIADAGRTESFAENRLEPTEQPGTQYYYRTGNFDLTQRHFRWLDEQELTSAGITTPRWALVVERQAWGRLYGLPLQFIRRVPLAQDASVQDPLKILLHALVLSEKFSSGLEDPALERQRLACLQELQFEQAKRLDAELRDSIRQTLVSHQPSSAFRLQILRGDTEEWQPLDSDWAQQSEALVPRPQGMLLTDARVVVQSSFFLLETLQEALAELKLQGAKVQRLKRQISRVDADVSRLRLEVRRAELRAEEKFLPPFETLHPILERQIELQQCLQQLQQLQETPDRPLLAQLNDRLVPLVQQVTDQILPKEQKILEGELLIWLQPVKTQSALIRDAVERYLTGYRQAIVAKTALQRELHAIERSGPLVALDLAVPNSPTLLEGLAAVDATALRDGNLTQPMRDALRTQSVITEAASDAVDVEQLSDSSSLIQFNDTAGERYAMTAIQVTGEGTPATTQVSLLQRKTIGGKEIVRAVAVSRLGLAGKFSVYLDRWREFLWEMPREANSEGGVFPAIWGTIVMTLIMTIAVVPFGVMAALFLREYAGTGVLVSLIRISINNLAGVPSIVYGVFGFSFFCYTLGAFVDGGAKNADIVPWPSAIWFIMLALAAVLGTAAFFASLLAGGPTYAQPWTRRMVSRLGLLLWLTCLGVSALLILKSPFFGGFYAAQLPNPTFGKGGLLWASLTLALLTLPVVIVATEEALAAVPNSLREGSLACGASQWQTILRIVLPHARPGILTGAILAMARGAGEVAPLMLVGALPTAPDLPLDTEFPFLHGSRSFMHLGYQIYSLGFQSQNSEAAVPMVFTCTLLLIAVVALLNLSAIWLRARLKRHAQDNQF</sequence>
<proteinExistence type="inferred from homology"/>
<feature type="transmembrane region" description="Helical" evidence="5">
    <location>
        <begin position="671"/>
        <end position="695"/>
    </location>
</feature>
<keyword evidence="3 5" id="KW-1133">Transmembrane helix</keyword>
<dbReference type="PANTHER" id="PTHR43470">
    <property type="entry name" value="PHOSPHATE TRANSPORT SYSTEM PERMEASE PROTEIN PSTA-RELATED"/>
    <property type="match status" value="1"/>
</dbReference>